<proteinExistence type="predicted"/>
<sequence>MKLSLASNLGKELTGEVLEDGMSLKPRRIALTTPLLLLALLLPLASCRKPETPEKPSITVFATPDEAGNALLTAAKSGDQNALLATFGPDSKAVLYSGDPVQDKNAAAAFVAGYGAMHRWRNMPDGAQILLVGPDNFPFPIPLKKNGDGKWYFDTAAGRDEVLNRRIGRNELAIIDVCGAVADAEADYFSHPHDGEKTKQFAAKFISDPGKQNGLYWQSPNGMPASPLGPLAANATAEGYTAKPEGHTPFHGYYFRMLQGQTDKAPGGAKSYMVNGKMTGGFAFIAYPAEYGNSGVMSFMINQDGVLLEKDLSKTTTETATAMTQFDPDPGWIIVQQ</sequence>
<dbReference type="InterPro" id="IPR021556">
    <property type="entry name" value="DUF2950"/>
</dbReference>
<reference evidence="1" key="1">
    <citation type="submission" date="2023-08" db="EMBL/GenBank/DDBJ databases">
        <authorList>
            <person name="Messyasz A."/>
            <person name="Mannisto M.K."/>
            <person name="Kerkhof L.J."/>
            <person name="Haggblom M."/>
        </authorList>
    </citation>
    <scope>NUCLEOTIDE SEQUENCE</scope>
    <source>
        <strain evidence="1">X5P6</strain>
    </source>
</reference>
<evidence type="ECO:0000313" key="1">
    <source>
        <dbReference type="EMBL" id="XCB34401.1"/>
    </source>
</evidence>
<dbReference type="EMBL" id="CP132942">
    <property type="protein sequence ID" value="XCB34401.1"/>
    <property type="molecule type" value="Genomic_DNA"/>
</dbReference>
<name>A0AAU7ZTZ7_9BACT</name>
<dbReference type="Pfam" id="PF11453">
    <property type="entry name" value="DUF2950"/>
    <property type="match status" value="1"/>
</dbReference>
<dbReference type="RefSeq" id="WP_353065508.1">
    <property type="nucleotide sequence ID" value="NZ_CP132942.1"/>
</dbReference>
<organism evidence="1">
    <name type="scientific">Tunturiibacter psychrotolerans</name>
    <dbReference type="NCBI Taxonomy" id="3069686"/>
    <lineage>
        <taxon>Bacteria</taxon>
        <taxon>Pseudomonadati</taxon>
        <taxon>Acidobacteriota</taxon>
        <taxon>Terriglobia</taxon>
        <taxon>Terriglobales</taxon>
        <taxon>Acidobacteriaceae</taxon>
        <taxon>Tunturiibacter</taxon>
    </lineage>
</organism>
<reference evidence="1" key="2">
    <citation type="journal article" date="2024" name="Environ. Microbiol.">
        <title>Genome analysis and description of Tunturibacter gen. nov. expands the diversity of Terriglobia in tundra soils.</title>
        <authorList>
            <person name="Messyasz A."/>
            <person name="Mannisto M.K."/>
            <person name="Kerkhof L.J."/>
            <person name="Haggblom M.M."/>
        </authorList>
    </citation>
    <scope>NUCLEOTIDE SEQUENCE</scope>
    <source>
        <strain evidence="1">X5P6</strain>
    </source>
</reference>
<gene>
    <name evidence="1" type="ORF">RBB77_05785</name>
</gene>
<protein>
    <submittedName>
        <fullName evidence="1">DUF2950 domain-containing protein</fullName>
    </submittedName>
</protein>
<dbReference type="AlphaFoldDB" id="A0AAU7ZTZ7"/>
<accession>A0AAU7ZTZ7</accession>
<dbReference type="KEGG" id="tpsc:RBB77_05785"/>